<protein>
    <submittedName>
        <fullName evidence="2">Uncharacterized protein</fullName>
    </submittedName>
</protein>
<sequence length="164" mass="18757">MNMLMEKVRLVKQIGGLTLSDAVKRAWGRVLSMEVRAVVNWAGIRLAPEFEQVFNATHQEETRKAVKHAAETLRNKQQRAFPGSCANSDVVRSDIRIDNVRPIAVDLDVRLGVSGCVSSLLWIEVCYQGSVPRYLTMKEILEEQQKKLEAKEEERKWTLARHRV</sequence>
<organism evidence="2 3">
    <name type="scientific">Daphnia sinensis</name>
    <dbReference type="NCBI Taxonomy" id="1820382"/>
    <lineage>
        <taxon>Eukaryota</taxon>
        <taxon>Metazoa</taxon>
        <taxon>Ecdysozoa</taxon>
        <taxon>Arthropoda</taxon>
        <taxon>Crustacea</taxon>
        <taxon>Branchiopoda</taxon>
        <taxon>Diplostraca</taxon>
        <taxon>Cladocera</taxon>
        <taxon>Anomopoda</taxon>
        <taxon>Daphniidae</taxon>
        <taxon>Daphnia</taxon>
        <taxon>Daphnia similis group</taxon>
    </lineage>
</organism>
<evidence type="ECO:0000313" key="3">
    <source>
        <dbReference type="Proteomes" id="UP000820818"/>
    </source>
</evidence>
<name>A0AAD5KZH9_9CRUS</name>
<evidence type="ECO:0000256" key="1">
    <source>
        <dbReference type="SAM" id="Coils"/>
    </source>
</evidence>
<dbReference type="AlphaFoldDB" id="A0AAD5KZH9"/>
<accession>A0AAD5KZH9</accession>
<proteinExistence type="predicted"/>
<dbReference type="Proteomes" id="UP000820818">
    <property type="component" value="Linkage Group LG2"/>
</dbReference>
<dbReference type="EMBL" id="WJBH02000002">
    <property type="protein sequence ID" value="KAI9562479.1"/>
    <property type="molecule type" value="Genomic_DNA"/>
</dbReference>
<gene>
    <name evidence="2" type="ORF">GHT06_009915</name>
</gene>
<comment type="caution">
    <text evidence="2">The sequence shown here is derived from an EMBL/GenBank/DDBJ whole genome shotgun (WGS) entry which is preliminary data.</text>
</comment>
<reference evidence="2 3" key="1">
    <citation type="submission" date="2022-05" db="EMBL/GenBank/DDBJ databases">
        <title>A multi-omics perspective on studying reproductive biology in Daphnia sinensis.</title>
        <authorList>
            <person name="Jia J."/>
        </authorList>
    </citation>
    <scope>NUCLEOTIDE SEQUENCE [LARGE SCALE GENOMIC DNA]</scope>
    <source>
        <strain evidence="2 3">WSL</strain>
    </source>
</reference>
<feature type="coiled-coil region" evidence="1">
    <location>
        <begin position="134"/>
        <end position="161"/>
    </location>
</feature>
<keyword evidence="1" id="KW-0175">Coiled coil</keyword>
<evidence type="ECO:0000313" key="2">
    <source>
        <dbReference type="EMBL" id="KAI9562479.1"/>
    </source>
</evidence>
<keyword evidence="3" id="KW-1185">Reference proteome</keyword>